<protein>
    <submittedName>
        <fullName evidence="1">Uncharacterized protein</fullName>
    </submittedName>
</protein>
<dbReference type="EMBL" id="GG730045">
    <property type="protein sequence ID" value="EEZ92916.1"/>
    <property type="molecule type" value="Genomic_DNA"/>
</dbReference>
<organism evidence="1 2">
    <name type="scientific">Candidatus Parvarchaeum acidiphilum ARMAN-4</name>
    <dbReference type="NCBI Taxonomy" id="662760"/>
    <lineage>
        <taxon>Archaea</taxon>
        <taxon>Candidatus Parvarchaeota</taxon>
        <taxon>Candidatus Parvarchaeum</taxon>
    </lineage>
</organism>
<evidence type="ECO:0000313" key="1">
    <source>
        <dbReference type="EMBL" id="EEZ92916.1"/>
    </source>
</evidence>
<proteinExistence type="predicted"/>
<dbReference type="AlphaFoldDB" id="D2EFB1"/>
<dbReference type="Proteomes" id="UP000009375">
    <property type="component" value="Unassembled WGS sequence"/>
</dbReference>
<evidence type="ECO:0000313" key="2">
    <source>
        <dbReference type="Proteomes" id="UP000009375"/>
    </source>
</evidence>
<reference evidence="1 2" key="1">
    <citation type="journal article" date="2010" name="Proc. Natl. Acad. Sci. U.S.A.">
        <title>Enigmatic, ultrasmall, uncultivated Archaea.</title>
        <authorList>
            <person name="Baker B.J."/>
            <person name="Comolli L.R."/>
            <person name="Dick G.J."/>
            <person name="Hauser L.J."/>
            <person name="Hyatt D."/>
            <person name="Dill B.D."/>
            <person name="Land M.L."/>
            <person name="Verberkmoes N.C."/>
            <person name="Hettich R.L."/>
            <person name="Banfield J.F."/>
        </authorList>
    </citation>
    <scope>NUCLEOTIDE SEQUENCE [LARGE SCALE GENOMIC DNA]</scope>
</reference>
<gene>
    <name evidence="1" type="ORF">BJBARM4_0429</name>
</gene>
<sequence>MEATLVLDLLVESALKASREEGMNEPLFNQA</sequence>
<accession>D2EFB1</accession>
<name>D2EFB1_PARA4</name>